<evidence type="ECO:0000313" key="5">
    <source>
        <dbReference type="EMBL" id="MBB6486592.1"/>
    </source>
</evidence>
<dbReference type="PANTHER" id="PTHR43080">
    <property type="entry name" value="CBS DOMAIN-CONTAINING PROTEIN CBSX3, MITOCHONDRIAL"/>
    <property type="match status" value="1"/>
</dbReference>
<name>A0A7X0MD71_9HYPH</name>
<dbReference type="InterPro" id="IPR017080">
    <property type="entry name" value="UCP036990_CBS_BON"/>
</dbReference>
<protein>
    <submittedName>
        <fullName evidence="5">CBS domain-containing protein</fullName>
    </submittedName>
</protein>
<evidence type="ECO:0000256" key="2">
    <source>
        <dbReference type="PROSITE-ProRule" id="PRU00703"/>
    </source>
</evidence>
<dbReference type="PIRSF" id="PIRSF036990">
    <property type="entry name" value="UCP036990_CBS_BON"/>
    <property type="match status" value="1"/>
</dbReference>
<dbReference type="Gene3D" id="3.30.1340.30">
    <property type="match status" value="1"/>
</dbReference>
<dbReference type="RefSeq" id="WP_184706715.1">
    <property type="nucleotide sequence ID" value="NZ_JACHBG010000009.1"/>
</dbReference>
<evidence type="ECO:0000313" key="6">
    <source>
        <dbReference type="Proteomes" id="UP000565576"/>
    </source>
</evidence>
<evidence type="ECO:0000259" key="4">
    <source>
        <dbReference type="PROSITE" id="PS51371"/>
    </source>
</evidence>
<dbReference type="SMART" id="SM00116">
    <property type="entry name" value="CBS"/>
    <property type="match status" value="2"/>
</dbReference>
<feature type="domain" description="CBS" evidence="4">
    <location>
        <begin position="94"/>
        <end position="151"/>
    </location>
</feature>
<proteinExistence type="predicted"/>
<dbReference type="Pfam" id="PF00571">
    <property type="entry name" value="CBS"/>
    <property type="match status" value="2"/>
</dbReference>
<reference evidence="5 6" key="1">
    <citation type="submission" date="2020-08" db="EMBL/GenBank/DDBJ databases">
        <title>Genomic Encyclopedia of Type Strains, Phase IV (KMG-V): Genome sequencing to study the core and pangenomes of soil and plant-associated prokaryotes.</title>
        <authorList>
            <person name="Whitman W."/>
        </authorList>
    </citation>
    <scope>NUCLEOTIDE SEQUENCE [LARGE SCALE GENOMIC DNA]</scope>
    <source>
        <strain evidence="5 6">SEMIA 4060</strain>
    </source>
</reference>
<dbReference type="SUPFAM" id="SSF54631">
    <property type="entry name" value="CBS-domain pair"/>
    <property type="match status" value="1"/>
</dbReference>
<dbReference type="Gene3D" id="3.10.580.10">
    <property type="entry name" value="CBS-domain"/>
    <property type="match status" value="1"/>
</dbReference>
<evidence type="ECO:0000256" key="1">
    <source>
        <dbReference type="ARBA" id="ARBA00023122"/>
    </source>
</evidence>
<dbReference type="PROSITE" id="PS50914">
    <property type="entry name" value="BON"/>
    <property type="match status" value="1"/>
</dbReference>
<dbReference type="InterPro" id="IPR051257">
    <property type="entry name" value="Diverse_CBS-Domain"/>
</dbReference>
<dbReference type="InterPro" id="IPR046342">
    <property type="entry name" value="CBS_dom_sf"/>
</dbReference>
<sequence length="245" mass="26321">MLIQAVMNAPAITVGPAMSVIDAVRIMLDHRVSGLPVIADDGNLVGIVSEADFLRRGELSTERKRSWLLEFLTSPGKLADEYVLSHGRTVEKVMTSEVVTIAPDAELAIAVDLMEKHGVKRLPVVVQGKVVGIVCRSDLMRALANMPPKDKLPAGDDEIANAVIAELAHQSWSRNGFINVHVSNGIVELSGSVFDERERLAAKVAAENVPGVKSVIDQIAWIDPYLGVAMPAPDTPVETIQPPLA</sequence>
<dbReference type="PANTHER" id="PTHR43080:SF26">
    <property type="entry name" value="REGULATORY PROTEIN"/>
    <property type="match status" value="1"/>
</dbReference>
<feature type="domain" description="BON" evidence="3">
    <location>
        <begin position="155"/>
        <end position="223"/>
    </location>
</feature>
<evidence type="ECO:0000259" key="3">
    <source>
        <dbReference type="PROSITE" id="PS50914"/>
    </source>
</evidence>
<accession>A0A7X0MD71</accession>
<dbReference type="InterPro" id="IPR000644">
    <property type="entry name" value="CBS_dom"/>
</dbReference>
<feature type="domain" description="CBS" evidence="4">
    <location>
        <begin position="7"/>
        <end position="65"/>
    </location>
</feature>
<dbReference type="Proteomes" id="UP000565576">
    <property type="component" value="Unassembled WGS sequence"/>
</dbReference>
<dbReference type="CDD" id="cd04586">
    <property type="entry name" value="CBS_pair_BON_assoc"/>
    <property type="match status" value="1"/>
</dbReference>
<gene>
    <name evidence="5" type="ORF">GGD46_003891</name>
</gene>
<dbReference type="InterPro" id="IPR007055">
    <property type="entry name" value="BON_dom"/>
</dbReference>
<comment type="caution">
    <text evidence="5">The sequence shown here is derived from an EMBL/GenBank/DDBJ whole genome shotgun (WGS) entry which is preliminary data.</text>
</comment>
<dbReference type="AlphaFoldDB" id="A0A7X0MD71"/>
<dbReference type="EMBL" id="JACHBG010000009">
    <property type="protein sequence ID" value="MBB6486592.1"/>
    <property type="molecule type" value="Genomic_DNA"/>
</dbReference>
<dbReference type="PROSITE" id="PS51371">
    <property type="entry name" value="CBS"/>
    <property type="match status" value="2"/>
</dbReference>
<dbReference type="Pfam" id="PF04972">
    <property type="entry name" value="BON"/>
    <property type="match status" value="1"/>
</dbReference>
<keyword evidence="1 2" id="KW-0129">CBS domain</keyword>
<organism evidence="5 6">
    <name type="scientific">Rhizobium lusitanum</name>
    <dbReference type="NCBI Taxonomy" id="293958"/>
    <lineage>
        <taxon>Bacteria</taxon>
        <taxon>Pseudomonadati</taxon>
        <taxon>Pseudomonadota</taxon>
        <taxon>Alphaproteobacteria</taxon>
        <taxon>Hyphomicrobiales</taxon>
        <taxon>Rhizobiaceae</taxon>
        <taxon>Rhizobium/Agrobacterium group</taxon>
        <taxon>Rhizobium</taxon>
    </lineage>
</organism>